<organism evidence="4">
    <name type="scientific">Homalodisca liturata</name>
    <dbReference type="NCBI Taxonomy" id="320908"/>
    <lineage>
        <taxon>Eukaryota</taxon>
        <taxon>Metazoa</taxon>
        <taxon>Ecdysozoa</taxon>
        <taxon>Arthropoda</taxon>
        <taxon>Hexapoda</taxon>
        <taxon>Insecta</taxon>
        <taxon>Pterygota</taxon>
        <taxon>Neoptera</taxon>
        <taxon>Paraneoptera</taxon>
        <taxon>Hemiptera</taxon>
        <taxon>Auchenorrhyncha</taxon>
        <taxon>Membracoidea</taxon>
        <taxon>Cicadellidae</taxon>
        <taxon>Cicadellinae</taxon>
        <taxon>Proconiini</taxon>
        <taxon>Homalodisca</taxon>
    </lineage>
</organism>
<evidence type="ECO:0000256" key="1">
    <source>
        <dbReference type="ARBA" id="ARBA00006540"/>
    </source>
</evidence>
<dbReference type="InterPro" id="IPR000597">
    <property type="entry name" value="Ribosomal_uL3"/>
</dbReference>
<dbReference type="PANTHER" id="PTHR11363">
    <property type="entry name" value="60S RIBOSOMAL PROTEIN L3-RELATED"/>
    <property type="match status" value="1"/>
</dbReference>
<evidence type="ECO:0000313" key="4">
    <source>
        <dbReference type="EMBL" id="JAS88218.1"/>
    </source>
</evidence>
<accession>A0A1B6IMR7</accession>
<sequence length="168" mass="18172">GRVPVTTDFDLTVKTINPMGGFPHYGNIKNDYIMIKGAVTGPSKRVVTLRKTLSPKPAKEEISLKFIDTSSKIGKGRFQTSEEKRASHRPLDHDVVVLDVAVVGKAAHGVDRLNSQIEVGRDRHTSVSNGIDTQILLGAAVESQLARARDSVHHAGRMPCADARNLAA</sequence>
<comment type="similarity">
    <text evidence="1">Belongs to the universal ribosomal protein uL3 family.</text>
</comment>
<dbReference type="GO" id="GO:0003723">
    <property type="term" value="F:RNA binding"/>
    <property type="evidence" value="ECO:0007669"/>
    <property type="project" value="TreeGrafter"/>
</dbReference>
<evidence type="ECO:0000256" key="2">
    <source>
        <dbReference type="ARBA" id="ARBA00022980"/>
    </source>
</evidence>
<dbReference type="InterPro" id="IPR009000">
    <property type="entry name" value="Transl_B-barrel_sf"/>
</dbReference>
<feature type="non-terminal residue" evidence="4">
    <location>
        <position position="1"/>
    </location>
</feature>
<proteinExistence type="inferred from homology"/>
<dbReference type="EMBL" id="GECU01019488">
    <property type="protein sequence ID" value="JAS88218.1"/>
    <property type="molecule type" value="Transcribed_RNA"/>
</dbReference>
<reference evidence="4" key="1">
    <citation type="submission" date="2015-11" db="EMBL/GenBank/DDBJ databases">
        <title>De novo transcriptome assembly of four potential Pierce s Disease insect vectors from Arizona vineyards.</title>
        <authorList>
            <person name="Tassone E.E."/>
        </authorList>
    </citation>
    <scope>NUCLEOTIDE SEQUENCE</scope>
</reference>
<dbReference type="Pfam" id="PF00297">
    <property type="entry name" value="Ribosomal_L3"/>
    <property type="match status" value="1"/>
</dbReference>
<dbReference type="FunFam" id="2.40.30.10:FF:000351">
    <property type="entry name" value="Ribosomal protein L3"/>
    <property type="match status" value="1"/>
</dbReference>
<dbReference type="GO" id="GO:0003735">
    <property type="term" value="F:structural constituent of ribosome"/>
    <property type="evidence" value="ECO:0007669"/>
    <property type="project" value="InterPro"/>
</dbReference>
<evidence type="ECO:0000256" key="3">
    <source>
        <dbReference type="ARBA" id="ARBA00023274"/>
    </source>
</evidence>
<dbReference type="GO" id="GO:0022625">
    <property type="term" value="C:cytosolic large ribosomal subunit"/>
    <property type="evidence" value="ECO:0007669"/>
    <property type="project" value="TreeGrafter"/>
</dbReference>
<keyword evidence="3" id="KW-0687">Ribonucleoprotein</keyword>
<dbReference type="Gene3D" id="2.40.30.10">
    <property type="entry name" value="Translation factors"/>
    <property type="match status" value="1"/>
</dbReference>
<protein>
    <submittedName>
        <fullName evidence="4">Uncharacterized protein</fullName>
    </submittedName>
</protein>
<dbReference type="AlphaFoldDB" id="A0A1B6IMR7"/>
<dbReference type="PANTHER" id="PTHR11363:SF5">
    <property type="entry name" value="LARGE RIBOSOMAL SUBUNIT PROTEIN UL3"/>
    <property type="match status" value="1"/>
</dbReference>
<gene>
    <name evidence="4" type="ORF">g.16501</name>
</gene>
<dbReference type="GO" id="GO:0006412">
    <property type="term" value="P:translation"/>
    <property type="evidence" value="ECO:0007669"/>
    <property type="project" value="InterPro"/>
</dbReference>
<keyword evidence="2" id="KW-0689">Ribosomal protein</keyword>
<feature type="non-terminal residue" evidence="4">
    <location>
        <position position="168"/>
    </location>
</feature>
<name>A0A1B6IMR7_9HEMI</name>
<dbReference type="InterPro" id="IPR045077">
    <property type="entry name" value="L3_arc_euk"/>
</dbReference>
<dbReference type="SUPFAM" id="SSF50447">
    <property type="entry name" value="Translation proteins"/>
    <property type="match status" value="1"/>
</dbReference>